<dbReference type="EMBL" id="QWIT01000488">
    <property type="protein sequence ID" value="RMZ23402.1"/>
    <property type="molecule type" value="Genomic_DNA"/>
</dbReference>
<evidence type="ECO:0000313" key="1">
    <source>
        <dbReference type="EMBL" id="RMZ23402.1"/>
    </source>
</evidence>
<dbReference type="AlphaFoldDB" id="A0A3M7IDC8"/>
<dbReference type="VEuPathDB" id="FungiDB:BTJ68_12799"/>
<protein>
    <submittedName>
        <fullName evidence="1">Uncharacterized protein</fullName>
    </submittedName>
</protein>
<comment type="caution">
    <text evidence="1">The sequence shown here is derived from an EMBL/GenBank/DDBJ whole genome shotgun (WGS) entry which is preliminary data.</text>
</comment>
<proteinExistence type="predicted"/>
<organism evidence="1 2">
    <name type="scientific">Hortaea werneckii</name>
    <name type="common">Black yeast</name>
    <name type="synonym">Cladosporium werneckii</name>
    <dbReference type="NCBI Taxonomy" id="91943"/>
    <lineage>
        <taxon>Eukaryota</taxon>
        <taxon>Fungi</taxon>
        <taxon>Dikarya</taxon>
        <taxon>Ascomycota</taxon>
        <taxon>Pezizomycotina</taxon>
        <taxon>Dothideomycetes</taxon>
        <taxon>Dothideomycetidae</taxon>
        <taxon>Mycosphaerellales</taxon>
        <taxon>Teratosphaeriaceae</taxon>
        <taxon>Hortaea</taxon>
    </lineage>
</organism>
<name>A0A3M7IDC8_HORWE</name>
<reference evidence="1 2" key="1">
    <citation type="journal article" date="2018" name="BMC Genomics">
        <title>Genomic evidence for intraspecific hybridization in a clonal and extremely halotolerant yeast.</title>
        <authorList>
            <person name="Gostincar C."/>
            <person name="Stajich J.E."/>
            <person name="Zupancic J."/>
            <person name="Zalar P."/>
            <person name="Gunde-Cimerman N."/>
        </authorList>
    </citation>
    <scope>NUCLEOTIDE SEQUENCE [LARGE SCALE GENOMIC DNA]</scope>
    <source>
        <strain evidence="1 2">EXF-120</strain>
    </source>
</reference>
<accession>A0A3M7IDC8</accession>
<dbReference type="Proteomes" id="UP000281677">
    <property type="component" value="Unassembled WGS sequence"/>
</dbReference>
<evidence type="ECO:0000313" key="2">
    <source>
        <dbReference type="Proteomes" id="UP000281677"/>
    </source>
</evidence>
<sequence>MASDDTTLSAQVNRLNVNEEEPSGTAPSELVTVVDDLLAQLQTKFSNVSAELVGKCIPPLPPCLPFPFPSLPFPFPSLPFPFPSLPFPFPSLPFPFPSLPFPSPSLPFPSPSFSPPNHHPLNPPFLPFL</sequence>
<dbReference type="OrthoDB" id="4159489at2759"/>
<dbReference type="Gene3D" id="1.20.5.430">
    <property type="match status" value="1"/>
</dbReference>
<gene>
    <name evidence="1" type="ORF">D0859_12571</name>
</gene>